<comment type="caution">
    <text evidence="1">The sequence shown here is derived from an EMBL/GenBank/DDBJ whole genome shotgun (WGS) entry which is preliminary data.</text>
</comment>
<proteinExistence type="predicted"/>
<accession>A0ABR6WF36</accession>
<name>A0ABR6WF36_9BACT</name>
<gene>
    <name evidence="1" type="ORF">FH603_5700</name>
    <name evidence="2" type="ORF">FH603_5752</name>
</gene>
<evidence type="ECO:0000313" key="2">
    <source>
        <dbReference type="EMBL" id="MBC3795217.1"/>
    </source>
</evidence>
<reference evidence="1 3" key="1">
    <citation type="submission" date="2019-06" db="EMBL/GenBank/DDBJ databases">
        <title>Spirosoma utsteinense sp. nov. isolated from Antarctic ice-free soils.</title>
        <authorList>
            <person name="Tahon G."/>
        </authorList>
    </citation>
    <scope>NUCLEOTIDE SEQUENCE [LARGE SCALE GENOMIC DNA]</scope>
    <source>
        <strain evidence="1 3">LMG 31447</strain>
    </source>
</reference>
<organism evidence="1 3">
    <name type="scientific">Spirosoma utsteinense</name>
    <dbReference type="NCBI Taxonomy" id="2585773"/>
    <lineage>
        <taxon>Bacteria</taxon>
        <taxon>Pseudomonadati</taxon>
        <taxon>Bacteroidota</taxon>
        <taxon>Cytophagia</taxon>
        <taxon>Cytophagales</taxon>
        <taxon>Cytophagaceae</taxon>
        <taxon>Spirosoma</taxon>
    </lineage>
</organism>
<evidence type="ECO:0000313" key="1">
    <source>
        <dbReference type="EMBL" id="MBC3795165.1"/>
    </source>
</evidence>
<dbReference type="EMBL" id="VFIA01000086">
    <property type="protein sequence ID" value="MBC3795165.1"/>
    <property type="molecule type" value="Genomic_DNA"/>
</dbReference>
<dbReference type="Proteomes" id="UP000700732">
    <property type="component" value="Unassembled WGS sequence"/>
</dbReference>
<sequence>GQDKVKNMVARMEEFADKFHVLLQFMTLKNVL</sequence>
<feature type="non-terminal residue" evidence="1">
    <location>
        <position position="1"/>
    </location>
</feature>
<dbReference type="EMBL" id="VFIA01000093">
    <property type="protein sequence ID" value="MBC3795217.1"/>
    <property type="molecule type" value="Genomic_DNA"/>
</dbReference>
<evidence type="ECO:0000313" key="3">
    <source>
        <dbReference type="Proteomes" id="UP000700732"/>
    </source>
</evidence>
<keyword evidence="3" id="KW-1185">Reference proteome</keyword>
<protein>
    <submittedName>
        <fullName evidence="1">Uncharacterized protein</fullName>
    </submittedName>
</protein>